<dbReference type="Proteomes" id="UP001202328">
    <property type="component" value="Unassembled WGS sequence"/>
</dbReference>
<comment type="caution">
    <text evidence="1">The sequence shown here is derived from an EMBL/GenBank/DDBJ whole genome shotgun (WGS) entry which is preliminary data.</text>
</comment>
<sequence>MSVGLLEVMSITPPSKEWMDALRQSAQFLGGDPFVFTGIAKESSLAAANLDDNSNSEEDAFEN</sequence>
<dbReference type="AlphaFoldDB" id="A0AAD4SKN1"/>
<dbReference type="EMBL" id="JAJJMB010009816">
    <property type="protein sequence ID" value="KAI3912215.1"/>
    <property type="molecule type" value="Genomic_DNA"/>
</dbReference>
<organism evidence="1 2">
    <name type="scientific">Papaver atlanticum</name>
    <dbReference type="NCBI Taxonomy" id="357466"/>
    <lineage>
        <taxon>Eukaryota</taxon>
        <taxon>Viridiplantae</taxon>
        <taxon>Streptophyta</taxon>
        <taxon>Embryophyta</taxon>
        <taxon>Tracheophyta</taxon>
        <taxon>Spermatophyta</taxon>
        <taxon>Magnoliopsida</taxon>
        <taxon>Ranunculales</taxon>
        <taxon>Papaveraceae</taxon>
        <taxon>Papaveroideae</taxon>
        <taxon>Papaver</taxon>
    </lineage>
</organism>
<accession>A0AAD4SKN1</accession>
<protein>
    <submittedName>
        <fullName evidence="1">Uncharacterized protein</fullName>
    </submittedName>
</protein>
<name>A0AAD4SKN1_9MAGN</name>
<evidence type="ECO:0000313" key="1">
    <source>
        <dbReference type="EMBL" id="KAI3912215.1"/>
    </source>
</evidence>
<evidence type="ECO:0000313" key="2">
    <source>
        <dbReference type="Proteomes" id="UP001202328"/>
    </source>
</evidence>
<proteinExistence type="predicted"/>
<keyword evidence="2" id="KW-1185">Reference proteome</keyword>
<reference evidence="1" key="1">
    <citation type="submission" date="2022-04" db="EMBL/GenBank/DDBJ databases">
        <title>A functionally conserved STORR gene fusion in Papaver species that diverged 16.8 million years ago.</title>
        <authorList>
            <person name="Catania T."/>
        </authorList>
    </citation>
    <scope>NUCLEOTIDE SEQUENCE</scope>
    <source>
        <strain evidence="1">S-188037</strain>
    </source>
</reference>
<gene>
    <name evidence="1" type="ORF">MKW98_012026</name>
</gene>